<keyword evidence="2" id="KW-1185">Reference proteome</keyword>
<sequence length="61" mass="6943">MRELRPAADALALIRELISDLTDPDPCDFDHHGHCKAHGWTDLDRRCPHARAKELLEADRA</sequence>
<comment type="caution">
    <text evidence="1">The sequence shown here is derived from an EMBL/GenBank/DDBJ whole genome shotgun (WGS) entry which is preliminary data.</text>
</comment>
<dbReference type="RefSeq" id="WP_106316802.1">
    <property type="nucleotide sequence ID" value="NZ_BOMO01000042.1"/>
</dbReference>
<proteinExistence type="predicted"/>
<reference evidence="1 2" key="1">
    <citation type="submission" date="2018-03" db="EMBL/GenBank/DDBJ databases">
        <title>Genomic Encyclopedia of Archaeal and Bacterial Type Strains, Phase II (KMG-II): from individual species to whole genera.</title>
        <authorList>
            <person name="Goeker M."/>
        </authorList>
    </citation>
    <scope>NUCLEOTIDE SEQUENCE [LARGE SCALE GENOMIC DNA]</scope>
    <source>
        <strain evidence="1 2">DSM 43146</strain>
    </source>
</reference>
<evidence type="ECO:0000313" key="2">
    <source>
        <dbReference type="Proteomes" id="UP000239415"/>
    </source>
</evidence>
<dbReference type="Proteomes" id="UP000239415">
    <property type="component" value="Unassembled WGS sequence"/>
</dbReference>
<dbReference type="EMBL" id="PVMZ01000003">
    <property type="protein sequence ID" value="PRX23633.1"/>
    <property type="molecule type" value="Genomic_DNA"/>
</dbReference>
<dbReference type="AlphaFoldDB" id="A0A2T0KJD4"/>
<dbReference type="OrthoDB" id="4570418at2"/>
<protein>
    <submittedName>
        <fullName evidence="1">Uncharacterized protein</fullName>
    </submittedName>
</protein>
<accession>A0A2T0KJD4</accession>
<organism evidence="1 2">
    <name type="scientific">Actinoplanes italicus</name>
    <dbReference type="NCBI Taxonomy" id="113567"/>
    <lineage>
        <taxon>Bacteria</taxon>
        <taxon>Bacillati</taxon>
        <taxon>Actinomycetota</taxon>
        <taxon>Actinomycetes</taxon>
        <taxon>Micromonosporales</taxon>
        <taxon>Micromonosporaceae</taxon>
        <taxon>Actinoplanes</taxon>
    </lineage>
</organism>
<evidence type="ECO:0000313" key="1">
    <source>
        <dbReference type="EMBL" id="PRX23633.1"/>
    </source>
</evidence>
<name>A0A2T0KJD4_9ACTN</name>
<gene>
    <name evidence="1" type="ORF">CLV67_103382</name>
</gene>